<evidence type="ECO:0000256" key="8">
    <source>
        <dbReference type="ARBA" id="ARBA00048679"/>
    </source>
</evidence>
<dbReference type="Pfam" id="PF11152">
    <property type="entry name" value="CCB2_CCB4"/>
    <property type="match status" value="1"/>
</dbReference>
<dbReference type="EMBL" id="PKPP01009380">
    <property type="protein sequence ID" value="PWA48400.1"/>
    <property type="molecule type" value="Genomic_DNA"/>
</dbReference>
<keyword evidence="11" id="KW-1185">Reference proteome</keyword>
<reference evidence="10 11" key="1">
    <citation type="journal article" date="2018" name="Mol. Plant">
        <title>The genome of Artemisia annua provides insight into the evolution of Asteraceae family and artemisinin biosynthesis.</title>
        <authorList>
            <person name="Shen Q."/>
            <person name="Zhang L."/>
            <person name="Liao Z."/>
            <person name="Wang S."/>
            <person name="Yan T."/>
            <person name="Shi P."/>
            <person name="Liu M."/>
            <person name="Fu X."/>
            <person name="Pan Q."/>
            <person name="Wang Y."/>
            <person name="Lv Z."/>
            <person name="Lu X."/>
            <person name="Zhang F."/>
            <person name="Jiang W."/>
            <person name="Ma Y."/>
            <person name="Chen M."/>
            <person name="Hao X."/>
            <person name="Li L."/>
            <person name="Tang Y."/>
            <person name="Lv G."/>
            <person name="Zhou Y."/>
            <person name="Sun X."/>
            <person name="Brodelius P.E."/>
            <person name="Rose J.K.C."/>
            <person name="Tang K."/>
        </authorList>
    </citation>
    <scope>NUCLEOTIDE SEQUENCE [LARGE SCALE GENOMIC DNA]</scope>
    <source>
        <strain evidence="11">cv. Huhao1</strain>
        <tissue evidence="10">Leaf</tissue>
    </source>
</reference>
<dbReference type="AlphaFoldDB" id="A0A2U1LHB0"/>
<dbReference type="OrthoDB" id="193931at2759"/>
<keyword evidence="5 10" id="KW-0418">Kinase</keyword>
<evidence type="ECO:0000256" key="6">
    <source>
        <dbReference type="ARBA" id="ARBA00022840"/>
    </source>
</evidence>
<evidence type="ECO:0000256" key="1">
    <source>
        <dbReference type="ARBA" id="ARBA00012513"/>
    </source>
</evidence>
<dbReference type="InterPro" id="IPR011009">
    <property type="entry name" value="Kinase-like_dom_sf"/>
</dbReference>
<evidence type="ECO:0000313" key="11">
    <source>
        <dbReference type="Proteomes" id="UP000245207"/>
    </source>
</evidence>
<dbReference type="PANTHER" id="PTHR24343:SF546">
    <property type="entry name" value="SERINE_THREONINE-PROTEIN KINASE SRK2I-LIKE"/>
    <property type="match status" value="1"/>
</dbReference>
<dbReference type="SUPFAM" id="SSF56112">
    <property type="entry name" value="Protein kinase-like (PK-like)"/>
    <property type="match status" value="1"/>
</dbReference>
<proteinExistence type="predicted"/>
<dbReference type="EC" id="2.7.11.1" evidence="1"/>
<dbReference type="InterPro" id="IPR021325">
    <property type="entry name" value="CCB2/CCB4"/>
</dbReference>
<evidence type="ECO:0000259" key="9">
    <source>
        <dbReference type="SMART" id="SM00220"/>
    </source>
</evidence>
<dbReference type="Gene3D" id="1.10.510.10">
    <property type="entry name" value="Transferase(Phosphotransferase) domain 1"/>
    <property type="match status" value="1"/>
</dbReference>
<dbReference type="PANTHER" id="PTHR24343">
    <property type="entry name" value="SERINE/THREONINE KINASE"/>
    <property type="match status" value="1"/>
</dbReference>
<protein>
    <recommendedName>
        <fullName evidence="1">non-specific serine/threonine protein kinase</fullName>
        <ecNumber evidence="1">2.7.11.1</ecNumber>
    </recommendedName>
</protein>
<gene>
    <name evidence="10" type="ORF">CTI12_AA491370</name>
</gene>
<comment type="caution">
    <text evidence="10">The sequence shown here is derived from an EMBL/GenBank/DDBJ whole genome shotgun (WGS) entry which is preliminary data.</text>
</comment>
<keyword evidence="4" id="KW-0547">Nucleotide-binding</keyword>
<dbReference type="Pfam" id="PF00069">
    <property type="entry name" value="Pkinase"/>
    <property type="match status" value="1"/>
</dbReference>
<organism evidence="10 11">
    <name type="scientific">Artemisia annua</name>
    <name type="common">Sweet wormwood</name>
    <dbReference type="NCBI Taxonomy" id="35608"/>
    <lineage>
        <taxon>Eukaryota</taxon>
        <taxon>Viridiplantae</taxon>
        <taxon>Streptophyta</taxon>
        <taxon>Embryophyta</taxon>
        <taxon>Tracheophyta</taxon>
        <taxon>Spermatophyta</taxon>
        <taxon>Magnoliopsida</taxon>
        <taxon>eudicotyledons</taxon>
        <taxon>Gunneridae</taxon>
        <taxon>Pentapetalae</taxon>
        <taxon>asterids</taxon>
        <taxon>campanulids</taxon>
        <taxon>Asterales</taxon>
        <taxon>Asteraceae</taxon>
        <taxon>Asteroideae</taxon>
        <taxon>Anthemideae</taxon>
        <taxon>Artemisiinae</taxon>
        <taxon>Artemisia</taxon>
    </lineage>
</organism>
<name>A0A2U1LHB0_ARTAN</name>
<dbReference type="STRING" id="35608.A0A2U1LHB0"/>
<evidence type="ECO:0000256" key="4">
    <source>
        <dbReference type="ARBA" id="ARBA00022741"/>
    </source>
</evidence>
<evidence type="ECO:0000256" key="7">
    <source>
        <dbReference type="ARBA" id="ARBA00047899"/>
    </source>
</evidence>
<comment type="catalytic activity">
    <reaction evidence="7">
        <text>L-threonyl-[protein] + ATP = O-phospho-L-threonyl-[protein] + ADP + H(+)</text>
        <dbReference type="Rhea" id="RHEA:46608"/>
        <dbReference type="Rhea" id="RHEA-COMP:11060"/>
        <dbReference type="Rhea" id="RHEA-COMP:11605"/>
        <dbReference type="ChEBI" id="CHEBI:15378"/>
        <dbReference type="ChEBI" id="CHEBI:30013"/>
        <dbReference type="ChEBI" id="CHEBI:30616"/>
        <dbReference type="ChEBI" id="CHEBI:61977"/>
        <dbReference type="ChEBI" id="CHEBI:456216"/>
        <dbReference type="EC" id="2.7.11.1"/>
    </reaction>
</comment>
<comment type="catalytic activity">
    <reaction evidence="8">
        <text>L-seryl-[protein] + ATP = O-phospho-L-seryl-[protein] + ADP + H(+)</text>
        <dbReference type="Rhea" id="RHEA:17989"/>
        <dbReference type="Rhea" id="RHEA-COMP:9863"/>
        <dbReference type="Rhea" id="RHEA-COMP:11604"/>
        <dbReference type="ChEBI" id="CHEBI:15378"/>
        <dbReference type="ChEBI" id="CHEBI:29999"/>
        <dbReference type="ChEBI" id="CHEBI:30616"/>
        <dbReference type="ChEBI" id="CHEBI:83421"/>
        <dbReference type="ChEBI" id="CHEBI:456216"/>
        <dbReference type="EC" id="2.7.11.1"/>
    </reaction>
</comment>
<keyword evidence="2" id="KW-0723">Serine/threonine-protein kinase</keyword>
<evidence type="ECO:0000256" key="2">
    <source>
        <dbReference type="ARBA" id="ARBA00022527"/>
    </source>
</evidence>
<evidence type="ECO:0000256" key="5">
    <source>
        <dbReference type="ARBA" id="ARBA00022777"/>
    </source>
</evidence>
<accession>A0A2U1LHB0</accession>
<dbReference type="GO" id="GO:0005524">
    <property type="term" value="F:ATP binding"/>
    <property type="evidence" value="ECO:0007669"/>
    <property type="project" value="UniProtKB-KW"/>
</dbReference>
<dbReference type="GO" id="GO:0006970">
    <property type="term" value="P:response to osmotic stress"/>
    <property type="evidence" value="ECO:0007669"/>
    <property type="project" value="UniProtKB-ARBA"/>
</dbReference>
<keyword evidence="6" id="KW-0067">ATP-binding</keyword>
<evidence type="ECO:0000313" key="10">
    <source>
        <dbReference type="EMBL" id="PWA48400.1"/>
    </source>
</evidence>
<dbReference type="Proteomes" id="UP000245207">
    <property type="component" value="Unassembled WGS sequence"/>
</dbReference>
<dbReference type="GO" id="GO:0004674">
    <property type="term" value="F:protein serine/threonine kinase activity"/>
    <property type="evidence" value="ECO:0007669"/>
    <property type="project" value="UniProtKB-KW"/>
</dbReference>
<dbReference type="InterPro" id="IPR000719">
    <property type="entry name" value="Prot_kinase_dom"/>
</dbReference>
<sequence length="322" mass="35975">MSRDDCTSGYVVDVLAGMFVGQEESFSITVDADDILKMWTNGWLDASIVTYFNCRWVIGNREDLAKDVIAEIKIRKRRALALHRKGIMNVLANKSDGCRTKQLTMTRSFFLVDLWCHGDSASILKTGPHNVSHNEPGAHELLLLCYTWLRLILTPTHLAIVMEYASGGELFDRICNAGRFNQDEARFFFQQLISGVSYCHSMSSVLHSQSKLTVGTPAYITPESSVLHSQPKLTVGTPAYIAPEVLLRQEYDGKVASFVYSEIWEMLPEGTRSLLVLPIRESAAEDESSKNKIAGYVLLASSISYAYSSKDRAWIAAIAKKF</sequence>
<keyword evidence="3" id="KW-0808">Transferase</keyword>
<evidence type="ECO:0000256" key="3">
    <source>
        <dbReference type="ARBA" id="ARBA00022679"/>
    </source>
</evidence>
<dbReference type="SMART" id="SM00220">
    <property type="entry name" value="S_TKc"/>
    <property type="match status" value="1"/>
</dbReference>
<feature type="domain" description="Protein kinase" evidence="9">
    <location>
        <begin position="109"/>
        <end position="315"/>
    </location>
</feature>
<dbReference type="GO" id="GO:0005634">
    <property type="term" value="C:nucleus"/>
    <property type="evidence" value="ECO:0007669"/>
    <property type="project" value="TreeGrafter"/>
</dbReference>